<dbReference type="GO" id="GO:0016787">
    <property type="term" value="F:hydrolase activity"/>
    <property type="evidence" value="ECO:0007669"/>
    <property type="project" value="UniProtKB-KW"/>
</dbReference>
<gene>
    <name evidence="5" type="ORF">CALCODRAFT_472498</name>
</gene>
<reference evidence="5 6" key="1">
    <citation type="journal article" date="2016" name="Mol. Biol. Evol.">
        <title>Comparative Genomics of Early-Diverging Mushroom-Forming Fungi Provides Insights into the Origins of Lignocellulose Decay Capabilities.</title>
        <authorList>
            <person name="Nagy L.G."/>
            <person name="Riley R."/>
            <person name="Tritt A."/>
            <person name="Adam C."/>
            <person name="Daum C."/>
            <person name="Floudas D."/>
            <person name="Sun H."/>
            <person name="Yadav J.S."/>
            <person name="Pangilinan J."/>
            <person name="Larsson K.H."/>
            <person name="Matsuura K."/>
            <person name="Barry K."/>
            <person name="Labutti K."/>
            <person name="Kuo R."/>
            <person name="Ohm R.A."/>
            <person name="Bhattacharya S.S."/>
            <person name="Shirouzu T."/>
            <person name="Yoshinaga Y."/>
            <person name="Martin F.M."/>
            <person name="Grigoriev I.V."/>
            <person name="Hibbett D.S."/>
        </authorList>
    </citation>
    <scope>NUCLEOTIDE SEQUENCE [LARGE SCALE GENOMIC DNA]</scope>
    <source>
        <strain evidence="5 6">HHB12733</strain>
    </source>
</reference>
<dbReference type="Proteomes" id="UP000076842">
    <property type="component" value="Unassembled WGS sequence"/>
</dbReference>
<dbReference type="OrthoDB" id="408631at2759"/>
<evidence type="ECO:0000256" key="2">
    <source>
        <dbReference type="ARBA" id="ARBA00022801"/>
    </source>
</evidence>
<dbReference type="Pfam" id="PF00135">
    <property type="entry name" value="COesterase"/>
    <property type="match status" value="1"/>
</dbReference>
<evidence type="ECO:0000256" key="1">
    <source>
        <dbReference type="ARBA" id="ARBA00005964"/>
    </source>
</evidence>
<dbReference type="PROSITE" id="PS00122">
    <property type="entry name" value="CARBOXYLESTERASE_B_1"/>
    <property type="match status" value="1"/>
</dbReference>
<evidence type="ECO:0000256" key="3">
    <source>
        <dbReference type="RuleBase" id="RU361235"/>
    </source>
</evidence>
<keyword evidence="2 3" id="KW-0378">Hydrolase</keyword>
<comment type="similarity">
    <text evidence="1 3">Belongs to the type-B carboxylesterase/lipase family.</text>
</comment>
<dbReference type="InterPro" id="IPR050309">
    <property type="entry name" value="Type-B_Carboxylest/Lipase"/>
</dbReference>
<dbReference type="InParanoid" id="A0A165ENC9"/>
<keyword evidence="6" id="KW-1185">Reference proteome</keyword>
<organism evidence="5 6">
    <name type="scientific">Calocera cornea HHB12733</name>
    <dbReference type="NCBI Taxonomy" id="1353952"/>
    <lineage>
        <taxon>Eukaryota</taxon>
        <taxon>Fungi</taxon>
        <taxon>Dikarya</taxon>
        <taxon>Basidiomycota</taxon>
        <taxon>Agaricomycotina</taxon>
        <taxon>Dacrymycetes</taxon>
        <taxon>Dacrymycetales</taxon>
        <taxon>Dacrymycetaceae</taxon>
        <taxon>Calocera</taxon>
    </lineage>
</organism>
<sequence>MVQLSLLLLVSAFAHSALSVYPLVDLGYSKFLGTAQSNGVTSWWGLRFAAPPLGNLRFSAPQAPLYNGTLQIANTHGPLCLATGGAPTDPTTSEDCLFLDVYAPSNATAASKLPVFIWIQGGGFNANSNGNYRGDGMILASGMDMVVVTFNYRVSLYGFLASQEVVAGGNTNVGLLDQRFAMEWVQKYITAFGGDPGHVTIGGCSAGGASITFQLTAYGGRDDGLFHAAAAESASVFTILTVEQSQYQYDALVERVGCNTTADTLACLREVNATTLQANNYNIPYPGLGPNASAPLFMYDAVIDGGFIQDFSQRQFAEGKFVKVPVIYGDDTNGGTDFAPQSTANYSQMDQFLIDNYPTMTPDQITAINYMYPEDMEFFNGTGAFWRTASNAYGEMAYLCPGMYVSTAYATYSTLGSWNYRYNVEDPTQMAEGYGVPHTVETAAIWGPQYVSGSPPASYWPNGTNADIVPVMQGYWTSFIRSYSPNTHRVLGSAVWQEWVPTTQDRIMVQTNATAMETVDINEQARCAYLTANSVFWEQ</sequence>
<dbReference type="EMBL" id="KV423999">
    <property type="protein sequence ID" value="KZT55207.1"/>
    <property type="molecule type" value="Genomic_DNA"/>
</dbReference>
<evidence type="ECO:0000259" key="4">
    <source>
        <dbReference type="Pfam" id="PF00135"/>
    </source>
</evidence>
<dbReference type="AlphaFoldDB" id="A0A165ENC9"/>
<dbReference type="InterPro" id="IPR019819">
    <property type="entry name" value="Carboxylesterase_B_CS"/>
</dbReference>
<evidence type="ECO:0000313" key="5">
    <source>
        <dbReference type="EMBL" id="KZT55207.1"/>
    </source>
</evidence>
<dbReference type="InterPro" id="IPR029058">
    <property type="entry name" value="AB_hydrolase_fold"/>
</dbReference>
<feature type="chain" id="PRO_5007748353" description="Carboxylic ester hydrolase" evidence="3">
    <location>
        <begin position="20"/>
        <end position="539"/>
    </location>
</feature>
<protein>
    <recommendedName>
        <fullName evidence="3">Carboxylic ester hydrolase</fullName>
        <ecNumber evidence="3">3.1.1.-</ecNumber>
    </recommendedName>
</protein>
<feature type="signal peptide" evidence="3">
    <location>
        <begin position="1"/>
        <end position="19"/>
    </location>
</feature>
<evidence type="ECO:0000313" key="6">
    <source>
        <dbReference type="Proteomes" id="UP000076842"/>
    </source>
</evidence>
<dbReference type="FunCoup" id="A0A165ENC9">
    <property type="interactions" value="2"/>
</dbReference>
<dbReference type="STRING" id="1353952.A0A165ENC9"/>
<dbReference type="PROSITE" id="PS00941">
    <property type="entry name" value="CARBOXYLESTERASE_B_2"/>
    <property type="match status" value="1"/>
</dbReference>
<accession>A0A165ENC9</accession>
<dbReference type="ESTHER" id="9basi-a0a165enc9">
    <property type="family name" value="Fungal_carboxylesterase_lipase"/>
</dbReference>
<dbReference type="InterPro" id="IPR019826">
    <property type="entry name" value="Carboxylesterase_B_AS"/>
</dbReference>
<dbReference type="Gene3D" id="3.40.50.1820">
    <property type="entry name" value="alpha/beta hydrolase"/>
    <property type="match status" value="1"/>
</dbReference>
<name>A0A165ENC9_9BASI</name>
<dbReference type="InterPro" id="IPR002018">
    <property type="entry name" value="CarbesteraseB"/>
</dbReference>
<feature type="domain" description="Carboxylesterase type B" evidence="4">
    <location>
        <begin position="30"/>
        <end position="519"/>
    </location>
</feature>
<proteinExistence type="inferred from homology"/>
<dbReference type="PANTHER" id="PTHR11559">
    <property type="entry name" value="CARBOXYLESTERASE"/>
    <property type="match status" value="1"/>
</dbReference>
<dbReference type="SUPFAM" id="SSF53474">
    <property type="entry name" value="alpha/beta-Hydrolases"/>
    <property type="match status" value="1"/>
</dbReference>
<keyword evidence="3" id="KW-0732">Signal</keyword>
<dbReference type="EC" id="3.1.1.-" evidence="3"/>